<evidence type="ECO:0000259" key="5">
    <source>
        <dbReference type="PROSITE" id="PS50893"/>
    </source>
</evidence>
<dbReference type="InterPro" id="IPR027417">
    <property type="entry name" value="P-loop_NTPase"/>
</dbReference>
<keyword evidence="7" id="KW-1185">Reference proteome</keyword>
<dbReference type="GO" id="GO:0005524">
    <property type="term" value="F:ATP binding"/>
    <property type="evidence" value="ECO:0007669"/>
    <property type="project" value="UniProtKB-KW"/>
</dbReference>
<dbReference type="Gene3D" id="3.40.50.300">
    <property type="entry name" value="P-loop containing nucleotide triphosphate hydrolases"/>
    <property type="match status" value="1"/>
</dbReference>
<reference evidence="6 7" key="1">
    <citation type="journal article" date="2013" name="Genome Announc.">
        <title>Draft Genome Sequence of Rhodococcus ruber Strain BKS 20-38.</title>
        <authorList>
            <person name="Bala M."/>
            <person name="Kumar S."/>
            <person name="Raghava G.P."/>
            <person name="Mayilraj S."/>
        </authorList>
    </citation>
    <scope>NUCLEOTIDE SEQUENCE [LARGE SCALE GENOMIC DNA]</scope>
    <source>
        <strain evidence="6 7">BKS 20-38</strain>
    </source>
</reference>
<dbReference type="PANTHER" id="PTHR43335:SF4">
    <property type="entry name" value="ABC TRANSPORTER, ATP-BINDING PROTEIN"/>
    <property type="match status" value="1"/>
</dbReference>
<dbReference type="EMBL" id="AOEX01000057">
    <property type="protein sequence ID" value="EME62194.1"/>
    <property type="molecule type" value="Genomic_DNA"/>
</dbReference>
<keyword evidence="3" id="KW-0547">Nucleotide-binding</keyword>
<evidence type="ECO:0000256" key="4">
    <source>
        <dbReference type="ARBA" id="ARBA00022840"/>
    </source>
</evidence>
<feature type="domain" description="ABC transporter" evidence="5">
    <location>
        <begin position="73"/>
        <end position="298"/>
    </location>
</feature>
<dbReference type="PROSITE" id="PS00211">
    <property type="entry name" value="ABC_TRANSPORTER_1"/>
    <property type="match status" value="1"/>
</dbReference>
<evidence type="ECO:0000256" key="2">
    <source>
        <dbReference type="ARBA" id="ARBA00022448"/>
    </source>
</evidence>
<keyword evidence="4" id="KW-0067">ATP-binding</keyword>
<dbReference type="PROSITE" id="PS50893">
    <property type="entry name" value="ABC_TRANSPORTER_2"/>
    <property type="match status" value="1"/>
</dbReference>
<evidence type="ECO:0000256" key="3">
    <source>
        <dbReference type="ARBA" id="ARBA00022741"/>
    </source>
</evidence>
<dbReference type="SUPFAM" id="SSF52540">
    <property type="entry name" value="P-loop containing nucleoside triphosphate hydrolases"/>
    <property type="match status" value="1"/>
</dbReference>
<dbReference type="GO" id="GO:0016887">
    <property type="term" value="F:ATP hydrolysis activity"/>
    <property type="evidence" value="ECO:0007669"/>
    <property type="project" value="InterPro"/>
</dbReference>
<sequence>MPSTGSAELDNGDDRHLGPCARFGAFSLVGSAAPAGTPRRHLRRASAGDLCTGLWGDPARHDRAESGRLWVMIEVTGLTKTFGSTVAVDDVTFTVRPGIVTGFLGPNGAGKSTTMRMILGLDRPTAGTALIDGVPYRQLKRPLRTVGALLDARWVHPNRSARAHLRWLAASNGLPNSRVEEVLALVGLTEVADKRAGGFSLGMSQRLGLAGALLGDPKVLLFDEPVNGLDPEGIVWIRQFMQALAAEGRTVLVSSHLLSEMAQTADHLLVIGRGRLIADTSVAEFVERASEATVRVRSPQLDTLRTALAGQGHTVRDDDGALIVSGVTTAQVGELAAAHSVVLHELASRNASLEEAFMKLTGDDVQYQGAVAGGPAVQPMKGELR</sequence>
<dbReference type="Proteomes" id="UP000011731">
    <property type="component" value="Unassembled WGS sequence"/>
</dbReference>
<dbReference type="Pfam" id="PF00005">
    <property type="entry name" value="ABC_tran"/>
    <property type="match status" value="1"/>
</dbReference>
<dbReference type="PATRIC" id="fig|1278076.4.peg.3424"/>
<evidence type="ECO:0000313" key="6">
    <source>
        <dbReference type="EMBL" id="EME62194.1"/>
    </source>
</evidence>
<evidence type="ECO:0000313" key="7">
    <source>
        <dbReference type="Proteomes" id="UP000011731"/>
    </source>
</evidence>
<comment type="caution">
    <text evidence="6">The sequence shown here is derived from an EMBL/GenBank/DDBJ whole genome shotgun (WGS) entry which is preliminary data.</text>
</comment>
<dbReference type="InterPro" id="IPR017871">
    <property type="entry name" value="ABC_transporter-like_CS"/>
</dbReference>
<dbReference type="SMART" id="SM00382">
    <property type="entry name" value="AAA"/>
    <property type="match status" value="1"/>
</dbReference>
<accession>M2ZPA3</accession>
<proteinExistence type="inferred from homology"/>
<dbReference type="InterPro" id="IPR003593">
    <property type="entry name" value="AAA+_ATPase"/>
</dbReference>
<organism evidence="6 7">
    <name type="scientific">Rhodococcus ruber BKS 20-38</name>
    <dbReference type="NCBI Taxonomy" id="1278076"/>
    <lineage>
        <taxon>Bacteria</taxon>
        <taxon>Bacillati</taxon>
        <taxon>Actinomycetota</taxon>
        <taxon>Actinomycetes</taxon>
        <taxon>Mycobacteriales</taxon>
        <taxon>Nocardiaceae</taxon>
        <taxon>Rhodococcus</taxon>
    </lineage>
</organism>
<comment type="similarity">
    <text evidence="1">Belongs to the ABC transporter superfamily.</text>
</comment>
<dbReference type="PANTHER" id="PTHR43335">
    <property type="entry name" value="ABC TRANSPORTER, ATP-BINDING PROTEIN"/>
    <property type="match status" value="1"/>
</dbReference>
<keyword evidence="2" id="KW-0813">Transport</keyword>
<dbReference type="AlphaFoldDB" id="M2ZPA3"/>
<protein>
    <submittedName>
        <fullName evidence="6">ABC transporter ATPase</fullName>
    </submittedName>
</protein>
<gene>
    <name evidence="6" type="ORF">G352_16599</name>
</gene>
<dbReference type="CDD" id="cd03268">
    <property type="entry name" value="ABC_BcrA_bacitracin_resist"/>
    <property type="match status" value="1"/>
</dbReference>
<name>M2ZPA3_9NOCA</name>
<evidence type="ECO:0000256" key="1">
    <source>
        <dbReference type="ARBA" id="ARBA00005417"/>
    </source>
</evidence>
<dbReference type="InterPro" id="IPR003439">
    <property type="entry name" value="ABC_transporter-like_ATP-bd"/>
</dbReference>